<gene>
    <name evidence="2" type="ORF">SLEP1_g45386</name>
</gene>
<sequence>MGSKIGKEKKMGDDNKDDKVTLDQELQQMHADYEKVFLLF</sequence>
<evidence type="ECO:0000313" key="2">
    <source>
        <dbReference type="EMBL" id="GKV37346.1"/>
    </source>
</evidence>
<dbReference type="Proteomes" id="UP001054252">
    <property type="component" value="Unassembled WGS sequence"/>
</dbReference>
<dbReference type="AlphaFoldDB" id="A0AAV5LKL9"/>
<name>A0AAV5LKL9_9ROSI</name>
<feature type="region of interest" description="Disordered" evidence="1">
    <location>
        <begin position="1"/>
        <end position="20"/>
    </location>
</feature>
<evidence type="ECO:0000256" key="1">
    <source>
        <dbReference type="SAM" id="MobiDB-lite"/>
    </source>
</evidence>
<keyword evidence="3" id="KW-1185">Reference proteome</keyword>
<reference evidence="2 3" key="1">
    <citation type="journal article" date="2021" name="Commun. Biol.">
        <title>The genome of Shorea leprosula (Dipterocarpaceae) highlights the ecological relevance of drought in aseasonal tropical rainforests.</title>
        <authorList>
            <person name="Ng K.K.S."/>
            <person name="Kobayashi M.J."/>
            <person name="Fawcett J.A."/>
            <person name="Hatakeyama M."/>
            <person name="Paape T."/>
            <person name="Ng C.H."/>
            <person name="Ang C.C."/>
            <person name="Tnah L.H."/>
            <person name="Lee C.T."/>
            <person name="Nishiyama T."/>
            <person name="Sese J."/>
            <person name="O'Brien M.J."/>
            <person name="Copetti D."/>
            <person name="Mohd Noor M.I."/>
            <person name="Ong R.C."/>
            <person name="Putra M."/>
            <person name="Sireger I.Z."/>
            <person name="Indrioko S."/>
            <person name="Kosugi Y."/>
            <person name="Izuno A."/>
            <person name="Isagi Y."/>
            <person name="Lee S.L."/>
            <person name="Shimizu K.K."/>
        </authorList>
    </citation>
    <scope>NUCLEOTIDE SEQUENCE [LARGE SCALE GENOMIC DNA]</scope>
    <source>
        <strain evidence="2">214</strain>
    </source>
</reference>
<evidence type="ECO:0000313" key="3">
    <source>
        <dbReference type="Proteomes" id="UP001054252"/>
    </source>
</evidence>
<proteinExistence type="predicted"/>
<comment type="caution">
    <text evidence="2">The sequence shown here is derived from an EMBL/GenBank/DDBJ whole genome shotgun (WGS) entry which is preliminary data.</text>
</comment>
<protein>
    <submittedName>
        <fullName evidence="2">Uncharacterized protein</fullName>
    </submittedName>
</protein>
<dbReference type="EMBL" id="BPVZ01000122">
    <property type="protein sequence ID" value="GKV37346.1"/>
    <property type="molecule type" value="Genomic_DNA"/>
</dbReference>
<organism evidence="2 3">
    <name type="scientific">Rubroshorea leprosula</name>
    <dbReference type="NCBI Taxonomy" id="152421"/>
    <lineage>
        <taxon>Eukaryota</taxon>
        <taxon>Viridiplantae</taxon>
        <taxon>Streptophyta</taxon>
        <taxon>Embryophyta</taxon>
        <taxon>Tracheophyta</taxon>
        <taxon>Spermatophyta</taxon>
        <taxon>Magnoliopsida</taxon>
        <taxon>eudicotyledons</taxon>
        <taxon>Gunneridae</taxon>
        <taxon>Pentapetalae</taxon>
        <taxon>rosids</taxon>
        <taxon>malvids</taxon>
        <taxon>Malvales</taxon>
        <taxon>Dipterocarpaceae</taxon>
        <taxon>Rubroshorea</taxon>
    </lineage>
</organism>
<accession>A0AAV5LKL9</accession>